<dbReference type="InterPro" id="IPR029069">
    <property type="entry name" value="HotDog_dom_sf"/>
</dbReference>
<evidence type="ECO:0000259" key="3">
    <source>
        <dbReference type="Pfam" id="PF03061"/>
    </source>
</evidence>
<comment type="caution">
    <text evidence="4">The sequence shown here is derived from an EMBL/GenBank/DDBJ whole genome shotgun (WGS) entry which is preliminary data.</text>
</comment>
<dbReference type="Gene3D" id="3.10.129.10">
    <property type="entry name" value="Hotdog Thioesterase"/>
    <property type="match status" value="1"/>
</dbReference>
<accession>A0A2A4WXY4</accession>
<sequence>MQDAAMNREQISMSPYGDFLGIKIIEFAAGKAICSLELEDHHMNTGGRVHGGVLTSLADTAAGVAVRSVRPEGKLSATTDLSISFIRPPMGKSLVAHAEVIHAGKRLFRTEIAVYCEDKLIAKTNATFMIVDAKKS</sequence>
<evidence type="ECO:0000313" key="5">
    <source>
        <dbReference type="Proteomes" id="UP000218767"/>
    </source>
</evidence>
<dbReference type="CDD" id="cd03443">
    <property type="entry name" value="PaaI_thioesterase"/>
    <property type="match status" value="1"/>
</dbReference>
<dbReference type="NCBIfam" id="TIGR00369">
    <property type="entry name" value="unchar_dom_1"/>
    <property type="match status" value="1"/>
</dbReference>
<dbReference type="AlphaFoldDB" id="A0A2A4WXY4"/>
<evidence type="ECO:0000313" key="4">
    <source>
        <dbReference type="EMBL" id="PCI74709.1"/>
    </source>
</evidence>
<dbReference type="InterPro" id="IPR006683">
    <property type="entry name" value="Thioestr_dom"/>
</dbReference>
<comment type="similarity">
    <text evidence="1">Belongs to the thioesterase PaaI family.</text>
</comment>
<dbReference type="PANTHER" id="PTHR21660:SF1">
    <property type="entry name" value="ACYL-COENZYME A THIOESTERASE 13"/>
    <property type="match status" value="1"/>
</dbReference>
<organism evidence="4 5">
    <name type="scientific">SAR86 cluster bacterium</name>
    <dbReference type="NCBI Taxonomy" id="2030880"/>
    <lineage>
        <taxon>Bacteria</taxon>
        <taxon>Pseudomonadati</taxon>
        <taxon>Pseudomonadota</taxon>
        <taxon>Gammaproteobacteria</taxon>
        <taxon>SAR86 cluster</taxon>
    </lineage>
</organism>
<evidence type="ECO:0000256" key="1">
    <source>
        <dbReference type="ARBA" id="ARBA00008324"/>
    </source>
</evidence>
<dbReference type="PANTHER" id="PTHR21660">
    <property type="entry name" value="THIOESTERASE SUPERFAMILY MEMBER-RELATED"/>
    <property type="match status" value="1"/>
</dbReference>
<dbReference type="Proteomes" id="UP000218767">
    <property type="component" value="Unassembled WGS sequence"/>
</dbReference>
<evidence type="ECO:0000256" key="2">
    <source>
        <dbReference type="ARBA" id="ARBA00022801"/>
    </source>
</evidence>
<protein>
    <submittedName>
        <fullName evidence="4">Thioesterase</fullName>
    </submittedName>
</protein>
<dbReference type="InterPro" id="IPR039298">
    <property type="entry name" value="ACOT13"/>
</dbReference>
<keyword evidence="2" id="KW-0378">Hydrolase</keyword>
<proteinExistence type="inferred from homology"/>
<feature type="domain" description="Thioesterase" evidence="3">
    <location>
        <begin position="46"/>
        <end position="119"/>
    </location>
</feature>
<name>A0A2A4WXY4_9GAMM</name>
<dbReference type="EMBL" id="NVUL01000096">
    <property type="protein sequence ID" value="PCI74709.1"/>
    <property type="molecule type" value="Genomic_DNA"/>
</dbReference>
<dbReference type="GO" id="GO:0047617">
    <property type="term" value="F:fatty acyl-CoA hydrolase activity"/>
    <property type="evidence" value="ECO:0007669"/>
    <property type="project" value="InterPro"/>
</dbReference>
<reference evidence="5" key="1">
    <citation type="submission" date="2017-08" db="EMBL/GenBank/DDBJ databases">
        <title>A dynamic microbial community with high functional redundancy inhabits the cold, oxic subseafloor aquifer.</title>
        <authorList>
            <person name="Tully B.J."/>
            <person name="Wheat C.G."/>
            <person name="Glazer B.T."/>
            <person name="Huber J.A."/>
        </authorList>
    </citation>
    <scope>NUCLEOTIDE SEQUENCE [LARGE SCALE GENOMIC DNA]</scope>
</reference>
<dbReference type="InterPro" id="IPR003736">
    <property type="entry name" value="PAAI_dom"/>
</dbReference>
<gene>
    <name evidence="4" type="ORF">COB20_14705</name>
</gene>
<dbReference type="Pfam" id="PF03061">
    <property type="entry name" value="4HBT"/>
    <property type="match status" value="1"/>
</dbReference>
<dbReference type="SUPFAM" id="SSF54637">
    <property type="entry name" value="Thioesterase/thiol ester dehydrase-isomerase"/>
    <property type="match status" value="1"/>
</dbReference>